<evidence type="ECO:0000313" key="3">
    <source>
        <dbReference type="Proteomes" id="UP001213681"/>
    </source>
</evidence>
<evidence type="ECO:0000256" key="1">
    <source>
        <dbReference type="SAM" id="Phobius"/>
    </source>
</evidence>
<feature type="transmembrane region" description="Helical" evidence="1">
    <location>
        <begin position="145"/>
        <end position="165"/>
    </location>
</feature>
<keyword evidence="1" id="KW-0472">Membrane</keyword>
<dbReference type="RefSeq" id="XP_056765194.1">
    <property type="nucleotide sequence ID" value="XM_056909490.1"/>
</dbReference>
<protein>
    <submittedName>
        <fullName evidence="2">Uncharacterized protein</fullName>
    </submittedName>
</protein>
<comment type="caution">
    <text evidence="2">The sequence shown here is derived from an EMBL/GenBank/DDBJ whole genome shotgun (WGS) entry which is preliminary data.</text>
</comment>
<dbReference type="Pfam" id="PF11917">
    <property type="entry name" value="DUF3435"/>
    <property type="match status" value="1"/>
</dbReference>
<dbReference type="EMBL" id="JAPVEA010000006">
    <property type="protein sequence ID" value="KAJ5449659.1"/>
    <property type="molecule type" value="Genomic_DNA"/>
</dbReference>
<evidence type="ECO:0000313" key="2">
    <source>
        <dbReference type="EMBL" id="KAJ5449659.1"/>
    </source>
</evidence>
<keyword evidence="3" id="KW-1185">Reference proteome</keyword>
<accession>A0AAD6C444</accession>
<gene>
    <name evidence="2" type="ORF">N7458_006108</name>
</gene>
<name>A0AAD6C444_9EURO</name>
<keyword evidence="1" id="KW-1133">Transmembrane helix</keyword>
<feature type="non-terminal residue" evidence="2">
    <location>
        <position position="300"/>
    </location>
</feature>
<dbReference type="GeneID" id="81599733"/>
<reference evidence="2" key="1">
    <citation type="submission" date="2022-12" db="EMBL/GenBank/DDBJ databases">
        <authorList>
            <person name="Petersen C."/>
        </authorList>
    </citation>
    <scope>NUCLEOTIDE SEQUENCE</scope>
    <source>
        <strain evidence="2">IBT 16125</strain>
    </source>
</reference>
<dbReference type="Proteomes" id="UP001213681">
    <property type="component" value="Unassembled WGS sequence"/>
</dbReference>
<reference evidence="2" key="2">
    <citation type="journal article" date="2023" name="IMA Fungus">
        <title>Comparative genomic study of the Penicillium genus elucidates a diverse pangenome and 15 lateral gene transfer events.</title>
        <authorList>
            <person name="Petersen C."/>
            <person name="Sorensen T."/>
            <person name="Nielsen M.R."/>
            <person name="Sondergaard T.E."/>
            <person name="Sorensen J.L."/>
            <person name="Fitzpatrick D.A."/>
            <person name="Frisvad J.C."/>
            <person name="Nielsen K.L."/>
        </authorList>
    </citation>
    <scope>NUCLEOTIDE SEQUENCE</scope>
    <source>
        <strain evidence="2">IBT 16125</strain>
    </source>
</reference>
<dbReference type="InterPro" id="IPR021842">
    <property type="entry name" value="DUF3435"/>
</dbReference>
<dbReference type="PANTHER" id="PTHR37535">
    <property type="entry name" value="FLUG DOMAIN PROTEIN"/>
    <property type="match status" value="1"/>
</dbReference>
<dbReference type="AlphaFoldDB" id="A0AAD6C444"/>
<dbReference type="PANTHER" id="PTHR37535:SF2">
    <property type="entry name" value="FINGER DOMAIN PROTEIN, PUTATIVE (AFU_ORTHOLOGUE AFUA_6G09300)-RELATED"/>
    <property type="match status" value="1"/>
</dbReference>
<keyword evidence="1" id="KW-0812">Transmembrane</keyword>
<organism evidence="2 3">
    <name type="scientific">Penicillium daleae</name>
    <dbReference type="NCBI Taxonomy" id="63821"/>
    <lineage>
        <taxon>Eukaryota</taxon>
        <taxon>Fungi</taxon>
        <taxon>Dikarya</taxon>
        <taxon>Ascomycota</taxon>
        <taxon>Pezizomycotina</taxon>
        <taxon>Eurotiomycetes</taxon>
        <taxon>Eurotiomycetidae</taxon>
        <taxon>Eurotiales</taxon>
        <taxon>Aspergillaceae</taxon>
        <taxon>Penicillium</taxon>
    </lineage>
</organism>
<proteinExistence type="predicted"/>
<sequence>PDLDDRPGQNRIIVIHRLEKIALIIAATSSTIPTRQSLISIRTNSKILVISRNFLQIINTLQSITYSREKSTIFIEDLTIVVETASSTTKKKFGHVLSLRYCYIRVSLLRDPQGRPYRILIEFKFEYIKGFLSVKDKNTYILPEIIFDLLLVLSPYIFLLGLLFADYTFKRVKGEEVLISAEQLPRLYIRDSYNELLLLLDPALDDIPVKNISTITSFRQVARPYSLRYGARKALDNSRAVSDLLRNLIIYYANTCTFLKYYLDRRINKNLPAIIRGLNLDNDIIYIAYRISRIINPNRP</sequence>